<dbReference type="Pfam" id="PF13417">
    <property type="entry name" value="GST_N_3"/>
    <property type="match status" value="1"/>
</dbReference>
<dbReference type="RefSeq" id="XP_013271934.1">
    <property type="nucleotide sequence ID" value="XM_013416480.1"/>
</dbReference>
<dbReference type="Proteomes" id="UP000053617">
    <property type="component" value="Unassembled WGS sequence"/>
</dbReference>
<dbReference type="EMBL" id="KN847478">
    <property type="protein sequence ID" value="KIX04798.1"/>
    <property type="molecule type" value="Genomic_DNA"/>
</dbReference>
<dbReference type="Gene3D" id="3.40.30.10">
    <property type="entry name" value="Glutaredoxin"/>
    <property type="match status" value="1"/>
</dbReference>
<dbReference type="InterPro" id="IPR004046">
    <property type="entry name" value="GST_C"/>
</dbReference>
<evidence type="ECO:0000259" key="1">
    <source>
        <dbReference type="PROSITE" id="PS50404"/>
    </source>
</evidence>
<dbReference type="VEuPathDB" id="FungiDB:Z518_05669"/>
<dbReference type="SUPFAM" id="SSF47616">
    <property type="entry name" value="GST C-terminal domain-like"/>
    <property type="match status" value="1"/>
</dbReference>
<evidence type="ECO:0000313" key="4">
    <source>
        <dbReference type="Proteomes" id="UP000053617"/>
    </source>
</evidence>
<reference evidence="3 4" key="1">
    <citation type="submission" date="2015-01" db="EMBL/GenBank/DDBJ databases">
        <title>The Genome Sequence of Rhinocladiella mackenzie CBS 650.93.</title>
        <authorList>
            <consortium name="The Broad Institute Genomics Platform"/>
            <person name="Cuomo C."/>
            <person name="de Hoog S."/>
            <person name="Gorbushina A."/>
            <person name="Stielow B."/>
            <person name="Teixiera M."/>
            <person name="Abouelleil A."/>
            <person name="Chapman S.B."/>
            <person name="Priest M."/>
            <person name="Young S.K."/>
            <person name="Wortman J."/>
            <person name="Nusbaum C."/>
            <person name="Birren B."/>
        </authorList>
    </citation>
    <scope>NUCLEOTIDE SEQUENCE [LARGE SCALE GENOMIC DNA]</scope>
    <source>
        <strain evidence="3 4">CBS 650.93</strain>
    </source>
</reference>
<feature type="domain" description="GST C-terminal" evidence="2">
    <location>
        <begin position="129"/>
        <end position="288"/>
    </location>
</feature>
<feature type="domain" description="GST N-terminal" evidence="1">
    <location>
        <begin position="6"/>
        <end position="92"/>
    </location>
</feature>
<accession>A0A0D2H2Y5</accession>
<evidence type="ECO:0000259" key="2">
    <source>
        <dbReference type="PROSITE" id="PS50405"/>
    </source>
</evidence>
<dbReference type="InterPro" id="IPR050983">
    <property type="entry name" value="GST_Omega/HSP26"/>
</dbReference>
<name>A0A0D2H2Y5_9EURO</name>
<dbReference type="HOGENOM" id="CLU_063115_0_0_1"/>
<dbReference type="PROSITE" id="PS50404">
    <property type="entry name" value="GST_NTER"/>
    <property type="match status" value="1"/>
</dbReference>
<dbReference type="InterPro" id="IPR036282">
    <property type="entry name" value="Glutathione-S-Trfase_C_sf"/>
</dbReference>
<evidence type="ECO:0000313" key="3">
    <source>
        <dbReference type="EMBL" id="KIX04798.1"/>
    </source>
</evidence>
<dbReference type="OrthoDB" id="412788at2759"/>
<dbReference type="PROSITE" id="PS50405">
    <property type="entry name" value="GST_CTER"/>
    <property type="match status" value="1"/>
</dbReference>
<proteinExistence type="predicted"/>
<dbReference type="InterPro" id="IPR036249">
    <property type="entry name" value="Thioredoxin-like_sf"/>
</dbReference>
<dbReference type="GeneID" id="25293740"/>
<dbReference type="AlphaFoldDB" id="A0A0D2H2Y5"/>
<dbReference type="InterPro" id="IPR010987">
    <property type="entry name" value="Glutathione-S-Trfase_C-like"/>
</dbReference>
<dbReference type="InterPro" id="IPR004045">
    <property type="entry name" value="Glutathione_S-Trfase_N"/>
</dbReference>
<organism evidence="3 4">
    <name type="scientific">Rhinocladiella mackenziei CBS 650.93</name>
    <dbReference type="NCBI Taxonomy" id="1442369"/>
    <lineage>
        <taxon>Eukaryota</taxon>
        <taxon>Fungi</taxon>
        <taxon>Dikarya</taxon>
        <taxon>Ascomycota</taxon>
        <taxon>Pezizomycotina</taxon>
        <taxon>Eurotiomycetes</taxon>
        <taxon>Chaetothyriomycetidae</taxon>
        <taxon>Chaetothyriales</taxon>
        <taxon>Herpotrichiellaceae</taxon>
        <taxon>Rhinocladiella</taxon>
    </lineage>
</organism>
<dbReference type="Pfam" id="PF00043">
    <property type="entry name" value="GST_C"/>
    <property type="match status" value="1"/>
</dbReference>
<sequence length="288" mass="32712">MAAGTPKFTLYTSEASQWAMVPQLGLVEKGYLPHEFEAKEVDLLEAGNFDIDYLKVNNNGTIPALTAPVLDTPLMQSTDILEYLDRAHPESDISLAPEDDTTKQTVQRLLELVHSMVLDSNLILLAARDPDEMEKVKGNFHGFITTRQRVLEENRARYPDHPFYGPKAEDNGKLHHLYVTPIGAEHEQFFRSTHEAYQKFATAFKELESTLVLPYAAGGKVTYADLHIVPWLSHVLCFAGAEDFNDFGKLEARVRKSDPGFAIGPNVRQWWRNMQRRESFQKVFPVLH</sequence>
<dbReference type="CDD" id="cd00570">
    <property type="entry name" value="GST_N_family"/>
    <property type="match status" value="1"/>
</dbReference>
<keyword evidence="4" id="KW-1185">Reference proteome</keyword>
<dbReference type="PANTHER" id="PTHR43968">
    <property type="match status" value="1"/>
</dbReference>
<dbReference type="GO" id="GO:0005737">
    <property type="term" value="C:cytoplasm"/>
    <property type="evidence" value="ECO:0007669"/>
    <property type="project" value="TreeGrafter"/>
</dbReference>
<dbReference type="SUPFAM" id="SSF52833">
    <property type="entry name" value="Thioredoxin-like"/>
    <property type="match status" value="1"/>
</dbReference>
<dbReference type="Gene3D" id="1.20.1050.10">
    <property type="match status" value="1"/>
</dbReference>
<protein>
    <submittedName>
        <fullName evidence="3">Rhinocladiella mackenziei CBS 650.93 unplaced genomic scaffold supercont1.4, whole genome shotgun sequence</fullName>
    </submittedName>
</protein>
<dbReference type="STRING" id="1442369.A0A0D2H2Y5"/>
<dbReference type="PANTHER" id="PTHR43968:SF6">
    <property type="entry name" value="GLUTATHIONE S-TRANSFERASE OMEGA"/>
    <property type="match status" value="1"/>
</dbReference>
<gene>
    <name evidence="3" type="ORF">Z518_05669</name>
</gene>